<name>S0F650_9BACT</name>
<dbReference type="AlphaFoldDB" id="S0F650"/>
<dbReference type="STRING" id="547042.BACCOPRO_01185"/>
<reference evidence="1 2" key="1">
    <citation type="submission" date="2008-12" db="EMBL/GenBank/DDBJ databases">
        <authorList>
            <person name="Fulton L."/>
            <person name="Clifton S."/>
            <person name="Fulton B."/>
            <person name="Xu J."/>
            <person name="Minx P."/>
            <person name="Pepin K.H."/>
            <person name="Johnson M."/>
            <person name="Bhonagiri V."/>
            <person name="Nash W.E."/>
            <person name="Mardis E.R."/>
            <person name="Wilson R.K."/>
        </authorList>
    </citation>
    <scope>NUCLEOTIDE SEQUENCE [LARGE SCALE GENOMIC DNA]</scope>
    <source>
        <strain evidence="1 2">DSM 18228</strain>
    </source>
</reference>
<comment type="caution">
    <text evidence="1">The sequence shown here is derived from an EMBL/GenBank/DDBJ whole genome shotgun (WGS) entry which is preliminary data.</text>
</comment>
<sequence length="39" mass="4338">MQVFRKEFLCSLHPLRAFSRDGAAEFQCDNRGLPDPAGG</sequence>
<evidence type="ECO:0000313" key="1">
    <source>
        <dbReference type="EMBL" id="EEF75694.1"/>
    </source>
</evidence>
<keyword evidence="2" id="KW-1185">Reference proteome</keyword>
<organism evidence="1 2">
    <name type="scientific">Phocaeicola coprophilus DSM 18228 = JCM 13818</name>
    <dbReference type="NCBI Taxonomy" id="547042"/>
    <lineage>
        <taxon>Bacteria</taxon>
        <taxon>Pseudomonadati</taxon>
        <taxon>Bacteroidota</taxon>
        <taxon>Bacteroidia</taxon>
        <taxon>Bacteroidales</taxon>
        <taxon>Bacteroidaceae</taxon>
        <taxon>Phocaeicola</taxon>
    </lineage>
</organism>
<dbReference type="EMBL" id="ACBW01000093">
    <property type="protein sequence ID" value="EEF75694.1"/>
    <property type="molecule type" value="Genomic_DNA"/>
</dbReference>
<evidence type="ECO:0000313" key="2">
    <source>
        <dbReference type="Proteomes" id="UP000014073"/>
    </source>
</evidence>
<proteinExistence type="predicted"/>
<dbReference type="Proteomes" id="UP000014073">
    <property type="component" value="Unassembled WGS sequence"/>
</dbReference>
<gene>
    <name evidence="1" type="ORF">BACCOPRO_01185</name>
</gene>
<protein>
    <submittedName>
        <fullName evidence="1">Uncharacterized protein</fullName>
    </submittedName>
</protein>
<accession>S0F650</accession>
<dbReference type="HOGENOM" id="CLU_3304593_0_0_10"/>